<dbReference type="RefSeq" id="WP_013047788.1">
    <property type="nucleotide sequence ID" value="NC_014011.1"/>
</dbReference>
<evidence type="ECO:0000313" key="2">
    <source>
        <dbReference type="Proteomes" id="UP000002366"/>
    </source>
</evidence>
<reference evidence="1 2" key="1">
    <citation type="journal article" date="2010" name="Stand. Genomic Sci.">
        <title>Complete genome sequence of Aminobacterium colombiense type strain (ALA-1).</title>
        <authorList>
            <person name="Chertkov O."/>
            <person name="Sikorski J."/>
            <person name="Brambilla E."/>
            <person name="Lapidus A."/>
            <person name="Copeland A."/>
            <person name="Glavina Del Rio T."/>
            <person name="Nolan M."/>
            <person name="Lucas S."/>
            <person name="Tice H."/>
            <person name="Cheng J.F."/>
            <person name="Han C."/>
            <person name="Detter J.C."/>
            <person name="Bruce D."/>
            <person name="Tapia R."/>
            <person name="Goodwin L."/>
            <person name="Pitluck S."/>
            <person name="Liolios K."/>
            <person name="Ivanova N."/>
            <person name="Mavromatis K."/>
            <person name="Ovchinnikova G."/>
            <person name="Pati A."/>
            <person name="Chen A."/>
            <person name="Palaniappan K."/>
            <person name="Land M."/>
            <person name="Hauser L."/>
            <person name="Chang Y.J."/>
            <person name="Jeffries C.D."/>
            <person name="Spring S."/>
            <person name="Rohde M."/>
            <person name="Goker M."/>
            <person name="Bristow J."/>
            <person name="Eisen J.A."/>
            <person name="Markowitz V."/>
            <person name="Hugenholtz P."/>
            <person name="Kyrpides N.C."/>
            <person name="Klenk H.P."/>
        </authorList>
    </citation>
    <scope>NUCLEOTIDE SEQUENCE [LARGE SCALE GENOMIC DNA]</scope>
    <source>
        <strain evidence="2">DSM 12261 / ALA-1</strain>
    </source>
</reference>
<evidence type="ECO:0000313" key="1">
    <source>
        <dbReference type="EMBL" id="ADE56522.1"/>
    </source>
</evidence>
<dbReference type="AlphaFoldDB" id="D5ED90"/>
<dbReference type="Proteomes" id="UP000002366">
    <property type="component" value="Chromosome"/>
</dbReference>
<name>D5ED90_AMICL</name>
<protein>
    <submittedName>
        <fullName evidence="1">Uncharacterized protein</fullName>
    </submittedName>
</protein>
<accession>D5ED90</accession>
<proteinExistence type="predicted"/>
<gene>
    <name evidence="1" type="ordered locus">Amico_0379</name>
</gene>
<dbReference type="OrthoDB" id="2741at2"/>
<sequence length="335" mass="38620">MTGDAMVLLLFDRHHPCWDDEAVALMGEDPGSLKRLCDEGLLKRNETIYSLTPRGMEVFKEYCSQSFCESVPGESPDNSYGQAYLLWRTKFKNLLDQSFTARWGVKEFHVDTYLEYAPALPKEELYHIDHPPHVTWTYDSHPAVERMKEDFPILGLKARDSTPPSLEAIESWHSKNEVVKGSLYVDLLLLNRCDFAYYMHHPKHPNDVLGLVNADRFYCFRTLPPFDQSCKKYIDIIGKIHLFLLNQRRLYIPGYVDVDSADQDSLNWVVWVVDTEKEAISMHGLLAPMGESLIGPAHPMDVWVISLEALRSVEKKYELIYDLFPNVAHPIVRSI</sequence>
<organism evidence="1 2">
    <name type="scientific">Aminobacterium colombiense (strain DSM 12261 / ALA-1)</name>
    <dbReference type="NCBI Taxonomy" id="572547"/>
    <lineage>
        <taxon>Bacteria</taxon>
        <taxon>Thermotogati</taxon>
        <taxon>Synergistota</taxon>
        <taxon>Synergistia</taxon>
        <taxon>Synergistales</taxon>
        <taxon>Aminobacteriaceae</taxon>
        <taxon>Aminobacterium</taxon>
    </lineage>
</organism>
<keyword evidence="2" id="KW-1185">Reference proteome</keyword>
<dbReference type="eggNOG" id="ENOG5031JEE">
    <property type="taxonomic scope" value="Bacteria"/>
</dbReference>
<dbReference type="HOGENOM" id="CLU_808084_0_0_0"/>
<dbReference type="EMBL" id="CP001997">
    <property type="protein sequence ID" value="ADE56522.1"/>
    <property type="molecule type" value="Genomic_DNA"/>
</dbReference>
<dbReference type="KEGG" id="aco:Amico_0379"/>
<dbReference type="STRING" id="572547.Amico_0379"/>